<organism evidence="13 14">
    <name type="scientific">Elaphomyces granulatus</name>
    <dbReference type="NCBI Taxonomy" id="519963"/>
    <lineage>
        <taxon>Eukaryota</taxon>
        <taxon>Fungi</taxon>
        <taxon>Dikarya</taxon>
        <taxon>Ascomycota</taxon>
        <taxon>Pezizomycotina</taxon>
        <taxon>Eurotiomycetes</taxon>
        <taxon>Eurotiomycetidae</taxon>
        <taxon>Eurotiales</taxon>
        <taxon>Elaphomycetaceae</taxon>
        <taxon>Elaphomyces</taxon>
    </lineage>
</organism>
<dbReference type="InterPro" id="IPR005599">
    <property type="entry name" value="GPI_mannosylTrfase"/>
</dbReference>
<reference evidence="13 14" key="1">
    <citation type="journal article" date="2015" name="Environ. Microbiol.">
        <title>Metagenome sequence of Elaphomyces granulatus from sporocarp tissue reveals Ascomycota ectomycorrhizal fingerprints of genome expansion and a Proteobacteria-rich microbiome.</title>
        <authorList>
            <person name="Quandt C.A."/>
            <person name="Kohler A."/>
            <person name="Hesse C.N."/>
            <person name="Sharpton T.J."/>
            <person name="Martin F."/>
            <person name="Spatafora J.W."/>
        </authorList>
    </citation>
    <scope>NUCLEOTIDE SEQUENCE [LARGE SCALE GENOMIC DNA]</scope>
    <source>
        <strain evidence="13 14">OSC145934</strain>
    </source>
</reference>
<dbReference type="AlphaFoldDB" id="A0A232LQD0"/>
<comment type="caution">
    <text evidence="13">The sequence shown here is derived from an EMBL/GenBank/DDBJ whole genome shotgun (WGS) entry which is preliminary data.</text>
</comment>
<keyword evidence="9 12" id="KW-0472">Membrane</keyword>
<evidence type="ECO:0000256" key="3">
    <source>
        <dbReference type="ARBA" id="ARBA00007063"/>
    </source>
</evidence>
<comment type="catalytic activity">
    <reaction evidence="11">
        <text>an alpha-D-Man-(1-&gt;2)-alpha-D-Man-(1-&gt;2)-alpha-D-Man-(1-&gt;3)-[alpha-D-Man-(1-&gt;2)-alpha-D-Man-(1-&gt;3)-alpha-D-Man-(1-&gt;6)]-beta-D-Man-(1-&gt;4)-beta-D-GlcNAc-(1-&gt;4)-alpha-D-GlcNAc-diphospho-di-trans,poly-cis-dolichol + a di-trans,poly-cis-dolichyl beta-D-mannosyl phosphate = an alpha-D-Man-(1-&gt;2)-alpha-D-Man-(1-&gt;2)-alpha-D-Man-(1-&gt;3)-[alpha-D-Man-(1-&gt;2)-alpha-D-Man-(1-&gt;3)-[alpha-D-Man-(1-&gt;6)]-alpha-D-Man-(1-&gt;6)]-beta-D-Man-(1-&gt;4)-beta-D-GlcNAc-(1-&gt;4)-alpha-D-GlcNAc-diphospho-di-trans,poly-cis-dolichol + a di-trans,poly-cis-dolichyl phosphate + H(+)</text>
        <dbReference type="Rhea" id="RHEA:29535"/>
        <dbReference type="Rhea" id="RHEA-COMP:19498"/>
        <dbReference type="Rhea" id="RHEA-COMP:19501"/>
        <dbReference type="Rhea" id="RHEA-COMP:19518"/>
        <dbReference type="Rhea" id="RHEA-COMP:19519"/>
        <dbReference type="ChEBI" id="CHEBI:15378"/>
        <dbReference type="ChEBI" id="CHEBI:57683"/>
        <dbReference type="ChEBI" id="CHEBI:58211"/>
        <dbReference type="ChEBI" id="CHEBI:132517"/>
        <dbReference type="ChEBI" id="CHEBI:132519"/>
        <dbReference type="EC" id="2.4.1.260"/>
    </reaction>
    <physiologicalReaction direction="left-to-right" evidence="11">
        <dbReference type="Rhea" id="RHEA:29536"/>
    </physiologicalReaction>
</comment>
<feature type="transmembrane region" description="Helical" evidence="12">
    <location>
        <begin position="310"/>
        <end position="327"/>
    </location>
</feature>
<evidence type="ECO:0000256" key="8">
    <source>
        <dbReference type="ARBA" id="ARBA00022989"/>
    </source>
</evidence>
<dbReference type="GO" id="GO:0052917">
    <property type="term" value="F:dol-P-Man:Man(7)GlcNAc(2)-PP-Dol alpha-1,6-mannosyltransferase activity"/>
    <property type="evidence" value="ECO:0007669"/>
    <property type="project" value="UniProtKB-EC"/>
</dbReference>
<name>A0A232LQD0_9EURO</name>
<dbReference type="UniPathway" id="UPA00378"/>
<dbReference type="Pfam" id="PF03901">
    <property type="entry name" value="Glyco_transf_22"/>
    <property type="match status" value="1"/>
</dbReference>
<evidence type="ECO:0000256" key="12">
    <source>
        <dbReference type="RuleBase" id="RU363075"/>
    </source>
</evidence>
<protein>
    <recommendedName>
        <fullName evidence="12">Mannosyltransferase</fullName>
        <ecNumber evidence="12">2.4.1.-</ecNumber>
    </recommendedName>
</protein>
<proteinExistence type="inferred from homology"/>
<dbReference type="PANTHER" id="PTHR22760:SF1">
    <property type="entry name" value="DOL-P-MAN:MAN(7)GLCNAC(2)-PP-DOL ALPHA-1,6-MANNOSYLTRANSFERASE"/>
    <property type="match status" value="1"/>
</dbReference>
<feature type="transmembrane region" description="Helical" evidence="12">
    <location>
        <begin position="97"/>
        <end position="120"/>
    </location>
</feature>
<keyword evidence="5" id="KW-0808">Transferase</keyword>
<comment type="subcellular location">
    <subcellularLocation>
        <location evidence="1 12">Endoplasmic reticulum membrane</location>
        <topology evidence="1 12">Multi-pass membrane protein</topology>
    </subcellularLocation>
</comment>
<feature type="transmembrane region" description="Helical" evidence="12">
    <location>
        <begin position="156"/>
        <end position="174"/>
    </location>
</feature>
<evidence type="ECO:0000256" key="6">
    <source>
        <dbReference type="ARBA" id="ARBA00022692"/>
    </source>
</evidence>
<evidence type="ECO:0000256" key="4">
    <source>
        <dbReference type="ARBA" id="ARBA00022676"/>
    </source>
</evidence>
<evidence type="ECO:0000313" key="14">
    <source>
        <dbReference type="Proteomes" id="UP000243515"/>
    </source>
</evidence>
<comment type="pathway">
    <text evidence="2">Protein modification; protein glycosylation.</text>
</comment>
<dbReference type="Proteomes" id="UP000243515">
    <property type="component" value="Unassembled WGS sequence"/>
</dbReference>
<dbReference type="GO" id="GO:0006487">
    <property type="term" value="P:protein N-linked glycosylation"/>
    <property type="evidence" value="ECO:0007669"/>
    <property type="project" value="TreeGrafter"/>
</dbReference>
<evidence type="ECO:0000256" key="10">
    <source>
        <dbReference type="ARBA" id="ARBA00044721"/>
    </source>
</evidence>
<dbReference type="EMBL" id="NPHW01005867">
    <property type="protein sequence ID" value="OXV06332.1"/>
    <property type="molecule type" value="Genomic_DNA"/>
</dbReference>
<feature type="transmembrane region" description="Helical" evidence="12">
    <location>
        <begin position="186"/>
        <end position="212"/>
    </location>
</feature>
<sequence>MARVAEYLFFSIIPAVVLLHLLASPYTKVEESFHIQAIHDILTYGIPFRNVSNTLQTQFDHFSFPGPVPRTFTGALVVSAISKPFITILDNKVDKQLLGATAMIPIINGFFNSFALFSYALGLRRAFGKLTAYWYLIFQASQFHLIYYTSRTLSNMFAFGITTLALRYILPEALAVEECARRSRLFLCLVTVAGIIFRSELVLFLATHTVFLYAAGRINIRRDIIPAGAAGLLIGLTITVAIDSFFWQQFPLWPELTSFMFNVMSGQASAWGTQPWYFYFTNAIPRLLLNPLTYCIGIPFSLLQPSSQRPAVFLLVPSLAYVAVYSLQPHKEWRFIVYVIPPLTAAAALGTSYIWTHRNKSLFYRFLSLAIVLSTALSFLVSTFILLPASSTNYPGAHALHILHKRADGSEPAISVHLGNLACQTGVTRFLQLQLPPQASSADGLVVSPGRGRSLWSYDKTEDESLKSTSEFWDRFDYVLAEDELDIVSRVGPSRWEIFDVANGFGGIRVLPPGEKGTGTVERDLLAALLGNGGAQLWDRGKDLARRYVTRGWWVEMKVEPKIKILKRV</sequence>
<keyword evidence="14" id="KW-1185">Reference proteome</keyword>
<feature type="transmembrane region" description="Helical" evidence="12">
    <location>
        <begin position="224"/>
        <end position="247"/>
    </location>
</feature>
<dbReference type="GO" id="GO:0005789">
    <property type="term" value="C:endoplasmic reticulum membrane"/>
    <property type="evidence" value="ECO:0007669"/>
    <property type="project" value="UniProtKB-SubCell"/>
</dbReference>
<dbReference type="PANTHER" id="PTHR22760">
    <property type="entry name" value="GLYCOSYLTRANSFERASE"/>
    <property type="match status" value="1"/>
</dbReference>
<dbReference type="OrthoDB" id="19039at2759"/>
<dbReference type="EC" id="2.4.1.-" evidence="12"/>
<gene>
    <name evidence="13" type="ORF">Egran_05901</name>
</gene>
<keyword evidence="8 12" id="KW-1133">Transmembrane helix</keyword>
<feature type="transmembrane region" description="Helical" evidence="12">
    <location>
        <begin position="362"/>
        <end position="387"/>
    </location>
</feature>
<feature type="transmembrane region" description="Helical" evidence="12">
    <location>
        <begin position="333"/>
        <end position="355"/>
    </location>
</feature>
<feature type="transmembrane region" description="Helical" evidence="12">
    <location>
        <begin position="283"/>
        <end position="303"/>
    </location>
</feature>
<feature type="transmembrane region" description="Helical" evidence="12">
    <location>
        <begin position="7"/>
        <end position="26"/>
    </location>
</feature>
<accession>A0A232LQD0</accession>
<keyword evidence="7 12" id="KW-0256">Endoplasmic reticulum</keyword>
<keyword evidence="6 12" id="KW-0812">Transmembrane</keyword>
<keyword evidence="4 12" id="KW-0328">Glycosyltransferase</keyword>
<evidence type="ECO:0000256" key="1">
    <source>
        <dbReference type="ARBA" id="ARBA00004477"/>
    </source>
</evidence>
<evidence type="ECO:0000256" key="9">
    <source>
        <dbReference type="ARBA" id="ARBA00023136"/>
    </source>
</evidence>
<evidence type="ECO:0000256" key="2">
    <source>
        <dbReference type="ARBA" id="ARBA00004922"/>
    </source>
</evidence>
<comment type="function">
    <text evidence="10">Mannosyltransferase that operates in the biosynthetic pathway of dolichol-linked oligosaccharides, the glycan precursors employed in protein asparagine (N)-glycosylation. The assembly of dolichol-linked oligosaccharides begins on the cytosolic side of the endoplasmic reticulum membrane and finishes in its lumen. The sequential addition of sugars to dolichol pyrophosphate produces dolichol-linked oligosaccharides containing fourteen sugars, including two GlcNAcs, nine mannoses and three glucoses. Once assembled, the oligosaccharide is transferred from the lipid to nascent proteins by oligosaccharyltransferases. In the lumen of the endoplasmic reticulum, adds the eighth mannose residue in an alpha-1,6 linkage onto Man(7)GlcNAc(2)-PP-dolichol to produce Man(8)GlcNAc(2)-PP-dolichol.</text>
</comment>
<evidence type="ECO:0000256" key="5">
    <source>
        <dbReference type="ARBA" id="ARBA00022679"/>
    </source>
</evidence>
<comment type="similarity">
    <text evidence="3 12">Belongs to the glycosyltransferase 22 family.</text>
</comment>
<evidence type="ECO:0000256" key="11">
    <source>
        <dbReference type="ARBA" id="ARBA00048899"/>
    </source>
</evidence>
<evidence type="ECO:0000313" key="13">
    <source>
        <dbReference type="EMBL" id="OXV06332.1"/>
    </source>
</evidence>
<evidence type="ECO:0000256" key="7">
    <source>
        <dbReference type="ARBA" id="ARBA00022824"/>
    </source>
</evidence>